<keyword evidence="3" id="KW-0479">Metal-binding</keyword>
<name>A0A2H9TB91_9ZZZZ</name>
<keyword evidence="2" id="KW-0349">Heme</keyword>
<feature type="domain" description="Cytochrome c" evidence="6">
    <location>
        <begin position="35"/>
        <end position="114"/>
    </location>
</feature>
<sequence>MKTKQLTRIMTIFLMLLYGCDTNNNPTENSSQAHSTTATEKKIMALCSGCHGYAGISNRADTPNLAGQKQAYLIKQLLDFQQGKRANHPSMTHIARMLTKKEIYLISHWYSAFSSNRKNTPFKK</sequence>
<evidence type="ECO:0000256" key="4">
    <source>
        <dbReference type="ARBA" id="ARBA00022982"/>
    </source>
</evidence>
<dbReference type="PROSITE" id="PS51257">
    <property type="entry name" value="PROKAR_LIPOPROTEIN"/>
    <property type="match status" value="1"/>
</dbReference>
<dbReference type="InterPro" id="IPR050597">
    <property type="entry name" value="Cytochrome_c_Oxidase_Subunit"/>
</dbReference>
<keyword evidence="1" id="KW-0813">Transport</keyword>
<dbReference type="PROSITE" id="PS51007">
    <property type="entry name" value="CYTC"/>
    <property type="match status" value="1"/>
</dbReference>
<dbReference type="GO" id="GO:0020037">
    <property type="term" value="F:heme binding"/>
    <property type="evidence" value="ECO:0007669"/>
    <property type="project" value="InterPro"/>
</dbReference>
<evidence type="ECO:0000313" key="7">
    <source>
        <dbReference type="EMBL" id="PJE80459.1"/>
    </source>
</evidence>
<dbReference type="PANTHER" id="PTHR33751">
    <property type="entry name" value="CBB3-TYPE CYTOCHROME C OXIDASE SUBUNIT FIXP"/>
    <property type="match status" value="1"/>
</dbReference>
<dbReference type="Gene3D" id="1.10.760.10">
    <property type="entry name" value="Cytochrome c-like domain"/>
    <property type="match status" value="1"/>
</dbReference>
<dbReference type="PANTHER" id="PTHR33751:SF9">
    <property type="entry name" value="CYTOCHROME C4"/>
    <property type="match status" value="1"/>
</dbReference>
<dbReference type="GO" id="GO:0009055">
    <property type="term" value="F:electron transfer activity"/>
    <property type="evidence" value="ECO:0007669"/>
    <property type="project" value="InterPro"/>
</dbReference>
<reference evidence="7" key="1">
    <citation type="journal article" date="2017" name="Appl. Environ. Microbiol.">
        <title>Molecular characterization of an Endozoicomonas-like organism causing infection in king scallop Pecten maximus L.</title>
        <authorList>
            <person name="Cano I."/>
            <person name="van Aerle R."/>
            <person name="Ross S."/>
            <person name="Verner-Jeffreys D.W."/>
            <person name="Paley R.K."/>
            <person name="Rimmer G."/>
            <person name="Ryder D."/>
            <person name="Hooper P."/>
            <person name="Stone D."/>
            <person name="Feist S.W."/>
        </authorList>
    </citation>
    <scope>NUCLEOTIDE SEQUENCE</scope>
</reference>
<evidence type="ECO:0000256" key="1">
    <source>
        <dbReference type="ARBA" id="ARBA00022448"/>
    </source>
</evidence>
<comment type="caution">
    <text evidence="7">The sequence shown here is derived from an EMBL/GenBank/DDBJ whole genome shotgun (WGS) entry which is preliminary data.</text>
</comment>
<dbReference type="SUPFAM" id="SSF46626">
    <property type="entry name" value="Cytochrome c"/>
    <property type="match status" value="1"/>
</dbReference>
<accession>A0A2H9TB91</accession>
<keyword evidence="5" id="KW-0408">Iron</keyword>
<dbReference type="InterPro" id="IPR036909">
    <property type="entry name" value="Cyt_c-like_dom_sf"/>
</dbReference>
<dbReference type="AlphaFoldDB" id="A0A2H9TB91"/>
<organism evidence="7">
    <name type="scientific">invertebrate metagenome</name>
    <dbReference type="NCBI Taxonomy" id="1711999"/>
    <lineage>
        <taxon>unclassified sequences</taxon>
        <taxon>metagenomes</taxon>
        <taxon>organismal metagenomes</taxon>
    </lineage>
</organism>
<evidence type="ECO:0000256" key="3">
    <source>
        <dbReference type="ARBA" id="ARBA00022723"/>
    </source>
</evidence>
<evidence type="ECO:0000256" key="2">
    <source>
        <dbReference type="ARBA" id="ARBA00022617"/>
    </source>
</evidence>
<keyword evidence="4" id="KW-0249">Electron transport</keyword>
<proteinExistence type="predicted"/>
<evidence type="ECO:0000256" key="5">
    <source>
        <dbReference type="ARBA" id="ARBA00023004"/>
    </source>
</evidence>
<evidence type="ECO:0000259" key="6">
    <source>
        <dbReference type="PROSITE" id="PS51007"/>
    </source>
</evidence>
<protein>
    <submittedName>
        <fullName evidence="7">Cytochrome c4</fullName>
    </submittedName>
</protein>
<dbReference type="InterPro" id="IPR009056">
    <property type="entry name" value="Cyt_c-like_dom"/>
</dbReference>
<gene>
    <name evidence="7" type="ORF">CI610_00542</name>
</gene>
<dbReference type="EMBL" id="NSIT01000016">
    <property type="protein sequence ID" value="PJE80459.1"/>
    <property type="molecule type" value="Genomic_DNA"/>
</dbReference>
<dbReference type="GO" id="GO:0046872">
    <property type="term" value="F:metal ion binding"/>
    <property type="evidence" value="ECO:0007669"/>
    <property type="project" value="UniProtKB-KW"/>
</dbReference>